<dbReference type="PANTHER" id="PTHR42681">
    <property type="entry name" value="MALONYL-COA-ACYL CARRIER PROTEIN TRANSACYLASE, MITOCHONDRIAL"/>
    <property type="match status" value="1"/>
</dbReference>
<dbReference type="InterPro" id="IPR016036">
    <property type="entry name" value="Malonyl_transacylase_ACP-bd"/>
</dbReference>
<evidence type="ECO:0000256" key="5">
    <source>
        <dbReference type="PIRSR" id="PIRSR000446-1"/>
    </source>
</evidence>
<evidence type="ECO:0000256" key="3">
    <source>
        <dbReference type="ARBA" id="ARBA00048462"/>
    </source>
</evidence>
<dbReference type="EC" id="2.3.1.39" evidence="4"/>
<dbReference type="InterPro" id="IPR050858">
    <property type="entry name" value="Mal-CoA-ACP_Trans/PKS_FabD"/>
</dbReference>
<dbReference type="PIRSF" id="PIRSF000446">
    <property type="entry name" value="Mct"/>
    <property type="match status" value="1"/>
</dbReference>
<dbReference type="SUPFAM" id="SSF55048">
    <property type="entry name" value="Probable ACP-binding domain of malonyl-CoA ACP transacylase"/>
    <property type="match status" value="1"/>
</dbReference>
<gene>
    <name evidence="7" type="ORF">Phou_075660</name>
</gene>
<evidence type="ECO:0000313" key="8">
    <source>
        <dbReference type="Proteomes" id="UP000482800"/>
    </source>
</evidence>
<dbReference type="GO" id="GO:0005829">
    <property type="term" value="C:cytosol"/>
    <property type="evidence" value="ECO:0007669"/>
    <property type="project" value="TreeGrafter"/>
</dbReference>
<evidence type="ECO:0000259" key="6">
    <source>
        <dbReference type="SMART" id="SM00827"/>
    </source>
</evidence>
<dbReference type="InterPro" id="IPR001227">
    <property type="entry name" value="Ac_transferase_dom_sf"/>
</dbReference>
<dbReference type="PANTHER" id="PTHR42681:SF1">
    <property type="entry name" value="MALONYL-COA-ACYL CARRIER PROTEIN TRANSACYLASE, MITOCHONDRIAL"/>
    <property type="match status" value="1"/>
</dbReference>
<name>A0A6V8KNB5_9ACTN</name>
<organism evidence="7 8">
    <name type="scientific">Phytohabitans houttuyneae</name>
    <dbReference type="NCBI Taxonomy" id="1076126"/>
    <lineage>
        <taxon>Bacteria</taxon>
        <taxon>Bacillati</taxon>
        <taxon>Actinomycetota</taxon>
        <taxon>Actinomycetes</taxon>
        <taxon>Micromonosporales</taxon>
        <taxon>Micromonosporaceae</taxon>
    </lineage>
</organism>
<feature type="domain" description="Malonyl-CoA:ACP transacylase (MAT)" evidence="6">
    <location>
        <begin position="7"/>
        <end position="304"/>
    </location>
</feature>
<feature type="active site" evidence="5">
    <location>
        <position position="202"/>
    </location>
</feature>
<evidence type="ECO:0000256" key="4">
    <source>
        <dbReference type="PIRNR" id="PIRNR000446"/>
    </source>
</evidence>
<dbReference type="Gene3D" id="3.30.70.250">
    <property type="entry name" value="Malonyl-CoA ACP transacylase, ACP-binding"/>
    <property type="match status" value="1"/>
</dbReference>
<dbReference type="SUPFAM" id="SSF52151">
    <property type="entry name" value="FabD/lysophospholipase-like"/>
    <property type="match status" value="1"/>
</dbReference>
<comment type="catalytic activity">
    <reaction evidence="3 4">
        <text>holo-[ACP] + malonyl-CoA = malonyl-[ACP] + CoA</text>
        <dbReference type="Rhea" id="RHEA:41792"/>
        <dbReference type="Rhea" id="RHEA-COMP:9623"/>
        <dbReference type="Rhea" id="RHEA-COMP:9685"/>
        <dbReference type="ChEBI" id="CHEBI:57287"/>
        <dbReference type="ChEBI" id="CHEBI:57384"/>
        <dbReference type="ChEBI" id="CHEBI:64479"/>
        <dbReference type="ChEBI" id="CHEBI:78449"/>
        <dbReference type="EC" id="2.3.1.39"/>
    </reaction>
</comment>
<sequence length="317" mass="33880">MTTTAYLFPGQGSQRPGMGRDLAERYPEVCGEVFAAADDVLGLPLSRLCWDGPAAELQRTEITQPAVFVASIAALRLLERSLPEPGMVAGHSLGEYTALVAAGVLDWTDALRLVRRRGELMAAVNDRTPGAMVAIIGLSTLDVIKCCGEAMVTTGEVVEVANYNDDTQHVISGTLAGVAAAAVRARGRSAKVVPLNVGAPFHCSLMRAAQEHLDAELSRVRFHDPRVPVVANVSATVIQTGEAARGALRQQLVGAVHWRQSLQRLVDHGIDTFVEVGPGRVLTGICRRMYPDLTAHSAAEARRVERTIHELTALPTG</sequence>
<dbReference type="InterPro" id="IPR014043">
    <property type="entry name" value="Acyl_transferase_dom"/>
</dbReference>
<dbReference type="Proteomes" id="UP000482800">
    <property type="component" value="Unassembled WGS sequence"/>
</dbReference>
<comment type="similarity">
    <text evidence="4">Belongs to the fabD family.</text>
</comment>
<feature type="active site" evidence="5">
    <location>
        <position position="92"/>
    </location>
</feature>
<evidence type="ECO:0000256" key="1">
    <source>
        <dbReference type="ARBA" id="ARBA00022679"/>
    </source>
</evidence>
<keyword evidence="2 4" id="KW-0012">Acyltransferase</keyword>
<reference evidence="7 8" key="2">
    <citation type="submission" date="2020-03" db="EMBL/GenBank/DDBJ databases">
        <authorList>
            <person name="Ichikawa N."/>
            <person name="Kimura A."/>
            <person name="Kitahashi Y."/>
            <person name="Uohara A."/>
        </authorList>
    </citation>
    <scope>NUCLEOTIDE SEQUENCE [LARGE SCALE GENOMIC DNA]</scope>
    <source>
        <strain evidence="7 8">NBRC 108639</strain>
    </source>
</reference>
<dbReference type="Pfam" id="PF00698">
    <property type="entry name" value="Acyl_transf_1"/>
    <property type="match status" value="1"/>
</dbReference>
<comment type="caution">
    <text evidence="7">The sequence shown here is derived from an EMBL/GenBank/DDBJ whole genome shotgun (WGS) entry which is preliminary data.</text>
</comment>
<dbReference type="SMART" id="SM00827">
    <property type="entry name" value="PKS_AT"/>
    <property type="match status" value="1"/>
</dbReference>
<dbReference type="Gene3D" id="3.40.366.10">
    <property type="entry name" value="Malonyl-Coenzyme A Acyl Carrier Protein, domain 2"/>
    <property type="match status" value="1"/>
</dbReference>
<accession>A0A6V8KNB5</accession>
<dbReference type="GO" id="GO:0004314">
    <property type="term" value="F:[acyl-carrier-protein] S-malonyltransferase activity"/>
    <property type="evidence" value="ECO:0007669"/>
    <property type="project" value="UniProtKB-EC"/>
</dbReference>
<protein>
    <recommendedName>
        <fullName evidence="4">Malonyl CoA-acyl carrier protein transacylase</fullName>
        <ecNumber evidence="4">2.3.1.39</ecNumber>
    </recommendedName>
</protein>
<dbReference type="AlphaFoldDB" id="A0A6V8KNB5"/>
<dbReference type="RefSeq" id="WP_173065801.1">
    <property type="nucleotide sequence ID" value="NZ_BAABGO010000020.1"/>
</dbReference>
<dbReference type="NCBIfam" id="TIGR00128">
    <property type="entry name" value="fabD"/>
    <property type="match status" value="1"/>
</dbReference>
<evidence type="ECO:0000256" key="2">
    <source>
        <dbReference type="ARBA" id="ARBA00023315"/>
    </source>
</evidence>
<dbReference type="EMBL" id="BLPF01000003">
    <property type="protein sequence ID" value="GFJ83386.1"/>
    <property type="molecule type" value="Genomic_DNA"/>
</dbReference>
<reference evidence="7 8" key="1">
    <citation type="submission" date="2020-03" db="EMBL/GenBank/DDBJ databases">
        <title>Whole genome shotgun sequence of Phytohabitans houttuyneae NBRC 108639.</title>
        <authorList>
            <person name="Komaki H."/>
            <person name="Tamura T."/>
        </authorList>
    </citation>
    <scope>NUCLEOTIDE SEQUENCE [LARGE SCALE GENOMIC DNA]</scope>
    <source>
        <strain evidence="7 8">NBRC 108639</strain>
    </source>
</reference>
<dbReference type="InterPro" id="IPR004410">
    <property type="entry name" value="Malonyl_CoA-ACP_transAc_FabD"/>
</dbReference>
<dbReference type="InterPro" id="IPR016035">
    <property type="entry name" value="Acyl_Trfase/lysoPLipase"/>
</dbReference>
<keyword evidence="1 4" id="KW-0808">Transferase</keyword>
<dbReference type="InterPro" id="IPR024925">
    <property type="entry name" value="Malonyl_CoA-ACP_transAc"/>
</dbReference>
<keyword evidence="8" id="KW-1185">Reference proteome</keyword>
<dbReference type="GO" id="GO:0006633">
    <property type="term" value="P:fatty acid biosynthetic process"/>
    <property type="evidence" value="ECO:0007669"/>
    <property type="project" value="TreeGrafter"/>
</dbReference>
<proteinExistence type="inferred from homology"/>
<evidence type="ECO:0000313" key="7">
    <source>
        <dbReference type="EMBL" id="GFJ83386.1"/>
    </source>
</evidence>